<dbReference type="OrthoDB" id="4500275at2759"/>
<reference evidence="2" key="1">
    <citation type="journal article" date="2020" name="Stud. Mycol.">
        <title>101 Dothideomycetes genomes: a test case for predicting lifestyles and emergence of pathogens.</title>
        <authorList>
            <person name="Haridas S."/>
            <person name="Albert R."/>
            <person name="Binder M."/>
            <person name="Bloem J."/>
            <person name="Labutti K."/>
            <person name="Salamov A."/>
            <person name="Andreopoulos B."/>
            <person name="Baker S."/>
            <person name="Barry K."/>
            <person name="Bills G."/>
            <person name="Bluhm B."/>
            <person name="Cannon C."/>
            <person name="Castanera R."/>
            <person name="Culley D."/>
            <person name="Daum C."/>
            <person name="Ezra D."/>
            <person name="Gonzalez J."/>
            <person name="Henrissat B."/>
            <person name="Kuo A."/>
            <person name="Liang C."/>
            <person name="Lipzen A."/>
            <person name="Lutzoni F."/>
            <person name="Magnuson J."/>
            <person name="Mondo S."/>
            <person name="Nolan M."/>
            <person name="Ohm R."/>
            <person name="Pangilinan J."/>
            <person name="Park H.-J."/>
            <person name="Ramirez L."/>
            <person name="Alfaro M."/>
            <person name="Sun H."/>
            <person name="Tritt A."/>
            <person name="Yoshinaga Y."/>
            <person name="Zwiers L.-H."/>
            <person name="Turgeon B."/>
            <person name="Goodwin S."/>
            <person name="Spatafora J."/>
            <person name="Crous P."/>
            <person name="Grigoriev I."/>
        </authorList>
    </citation>
    <scope>NUCLEOTIDE SEQUENCE</scope>
    <source>
        <strain evidence="2">CBS 101060</strain>
    </source>
</reference>
<dbReference type="EMBL" id="MU006104">
    <property type="protein sequence ID" value="KAF2836370.1"/>
    <property type="molecule type" value="Genomic_DNA"/>
</dbReference>
<protein>
    <submittedName>
        <fullName evidence="2">Uncharacterized protein</fullName>
    </submittedName>
</protein>
<dbReference type="EMBL" id="MU006103">
    <property type="protein sequence ID" value="KAF2836592.1"/>
    <property type="molecule type" value="Genomic_DNA"/>
</dbReference>
<dbReference type="EMBL" id="MU006089">
    <property type="protein sequence ID" value="KAF2842656.1"/>
    <property type="molecule type" value="Genomic_DNA"/>
</dbReference>
<dbReference type="EMBL" id="MU006093">
    <property type="protein sequence ID" value="KAF2840110.1"/>
    <property type="molecule type" value="Genomic_DNA"/>
</dbReference>
<keyword evidence="8" id="KW-1185">Reference proteome</keyword>
<dbReference type="EMBL" id="MU006111">
    <property type="protein sequence ID" value="KAF2835197.1"/>
    <property type="molecule type" value="Genomic_DNA"/>
</dbReference>
<evidence type="ECO:0000313" key="2">
    <source>
        <dbReference type="EMBL" id="KAF2836011.1"/>
    </source>
</evidence>
<dbReference type="AlphaFoldDB" id="A0A9P4S4H1"/>
<accession>A0A9P4S4H1</accession>
<evidence type="ECO:0000313" key="5">
    <source>
        <dbReference type="EMBL" id="KAF2840110.1"/>
    </source>
</evidence>
<organism evidence="2 8">
    <name type="scientific">Patellaria atrata CBS 101060</name>
    <dbReference type="NCBI Taxonomy" id="1346257"/>
    <lineage>
        <taxon>Eukaryota</taxon>
        <taxon>Fungi</taxon>
        <taxon>Dikarya</taxon>
        <taxon>Ascomycota</taxon>
        <taxon>Pezizomycotina</taxon>
        <taxon>Dothideomycetes</taxon>
        <taxon>Dothideomycetes incertae sedis</taxon>
        <taxon>Patellariales</taxon>
        <taxon>Patellariaceae</taxon>
        <taxon>Patellaria</taxon>
    </lineage>
</organism>
<evidence type="ECO:0000313" key="3">
    <source>
        <dbReference type="EMBL" id="KAF2836370.1"/>
    </source>
</evidence>
<evidence type="ECO:0000313" key="1">
    <source>
        <dbReference type="EMBL" id="KAF2835197.1"/>
    </source>
</evidence>
<comment type="caution">
    <text evidence="2">The sequence shown here is derived from an EMBL/GenBank/DDBJ whole genome shotgun (WGS) entry which is preliminary data.</text>
</comment>
<name>A0A9P4S4H1_9PEZI</name>
<gene>
    <name evidence="4" type="ORF">M501DRAFT_1018933</name>
    <name evidence="1" type="ORF">M501DRAFT_1020191</name>
    <name evidence="6" type="ORF">M501DRAFT_1055154</name>
    <name evidence="2" type="ORF">M501DRAFT_1060258</name>
    <name evidence="7" type="ORF">M501DRAFT_11410</name>
    <name evidence="3" type="ORF">M501DRAFT_987532</name>
    <name evidence="5" type="ORF">M501DRAFT_991148</name>
</gene>
<proteinExistence type="predicted"/>
<dbReference type="Proteomes" id="UP000799429">
    <property type="component" value="Unassembled WGS sequence"/>
</dbReference>
<dbReference type="EMBL" id="MU006105">
    <property type="protein sequence ID" value="KAF2836011.1"/>
    <property type="molecule type" value="Genomic_DNA"/>
</dbReference>
<evidence type="ECO:0000313" key="4">
    <source>
        <dbReference type="EMBL" id="KAF2836592.1"/>
    </source>
</evidence>
<dbReference type="EMBL" id="MU006090">
    <property type="protein sequence ID" value="KAF2842455.1"/>
    <property type="molecule type" value="Genomic_DNA"/>
</dbReference>
<evidence type="ECO:0000313" key="8">
    <source>
        <dbReference type="Proteomes" id="UP000799429"/>
    </source>
</evidence>
<sequence>MANTQVVLYNPAITAAAHANRNPVLLVTQQQLAPWCHSPQNRALLAVGGGVDVEFVRDSITPSRLDLIGSHMSMGFLSSLVEVTLILVRLVVREISVPSLVVTALRDTLAEHAPTANGATIQHAVPYELVVQISLLKEPGCLDLVQGLTELTAPPLGMLLCWMTMRGYSPKCYNHWLSRASYEVFFGV</sequence>
<evidence type="ECO:0000313" key="6">
    <source>
        <dbReference type="EMBL" id="KAF2842455.1"/>
    </source>
</evidence>
<evidence type="ECO:0000313" key="7">
    <source>
        <dbReference type="EMBL" id="KAF2842656.1"/>
    </source>
</evidence>